<comment type="caution">
    <text evidence="14">The sequence shown here is derived from an EMBL/GenBank/DDBJ whole genome shotgun (WGS) entry which is preliminary data.</text>
</comment>
<name>A0A524RPK3_9CHRO</name>
<comment type="subcellular location">
    <subcellularLocation>
        <location evidence="1">Cell membrane</location>
        <topology evidence="1">Multi-pass membrane protein</topology>
    </subcellularLocation>
</comment>
<feature type="domain" description="CNNM transmembrane" evidence="13">
    <location>
        <begin position="1"/>
        <end position="192"/>
    </location>
</feature>
<dbReference type="InterPro" id="IPR046342">
    <property type="entry name" value="CBS_dom_sf"/>
</dbReference>
<protein>
    <submittedName>
        <fullName evidence="14">HlyC/CorC family transporter</fullName>
    </submittedName>
</protein>
<dbReference type="Pfam" id="PF03471">
    <property type="entry name" value="CorC_HlyC"/>
    <property type="match status" value="1"/>
</dbReference>
<evidence type="ECO:0000256" key="5">
    <source>
        <dbReference type="ARBA" id="ARBA00022737"/>
    </source>
</evidence>
<keyword evidence="6 10" id="KW-1133">Transmembrane helix</keyword>
<evidence type="ECO:0000256" key="3">
    <source>
        <dbReference type="ARBA" id="ARBA00022475"/>
    </source>
</evidence>
<dbReference type="PROSITE" id="PS51846">
    <property type="entry name" value="CNNM"/>
    <property type="match status" value="1"/>
</dbReference>
<evidence type="ECO:0000259" key="13">
    <source>
        <dbReference type="PROSITE" id="PS51846"/>
    </source>
</evidence>
<evidence type="ECO:0000256" key="4">
    <source>
        <dbReference type="ARBA" id="ARBA00022692"/>
    </source>
</evidence>
<dbReference type="Pfam" id="PF00571">
    <property type="entry name" value="CBS"/>
    <property type="match status" value="1"/>
</dbReference>
<organism evidence="14 15">
    <name type="scientific">Aphanocapsa feldmannii 277cV</name>
    <dbReference type="NCBI Taxonomy" id="2507553"/>
    <lineage>
        <taxon>Bacteria</taxon>
        <taxon>Bacillati</taxon>
        <taxon>Cyanobacteriota</taxon>
        <taxon>Cyanophyceae</taxon>
        <taxon>Oscillatoriophycideae</taxon>
        <taxon>Chroococcales</taxon>
        <taxon>Microcystaceae</taxon>
        <taxon>Aphanocapsa</taxon>
    </lineage>
</organism>
<dbReference type="SUPFAM" id="SSF54631">
    <property type="entry name" value="CBS-domain pair"/>
    <property type="match status" value="1"/>
</dbReference>
<evidence type="ECO:0000256" key="11">
    <source>
        <dbReference type="SAM" id="Phobius"/>
    </source>
</evidence>
<evidence type="ECO:0000313" key="14">
    <source>
        <dbReference type="EMBL" id="TGG93743.1"/>
    </source>
</evidence>
<keyword evidence="4 10" id="KW-0812">Transmembrane</keyword>
<dbReference type="Gene3D" id="3.30.465.10">
    <property type="match status" value="1"/>
</dbReference>
<comment type="similarity">
    <text evidence="2">Belongs to the UPF0053 family.</text>
</comment>
<reference evidence="14 15" key="1">
    <citation type="journal article" date="2019" name="mSystems">
        <title>Life at home and on the roam: Genomic adaptions reflect the dual lifestyle of an intracellular, facultative symbiont.</title>
        <authorList>
            <person name="Burgsdorf I."/>
        </authorList>
    </citation>
    <scope>NUCLEOTIDE SEQUENCE [LARGE SCALE GENOMIC DNA]</scope>
    <source>
        <strain evidence="14">277cV</strain>
    </source>
</reference>
<evidence type="ECO:0000259" key="12">
    <source>
        <dbReference type="PROSITE" id="PS51371"/>
    </source>
</evidence>
<dbReference type="InterPro" id="IPR000644">
    <property type="entry name" value="CBS_dom"/>
</dbReference>
<keyword evidence="5" id="KW-0677">Repeat</keyword>
<dbReference type="PANTHER" id="PTHR43099">
    <property type="entry name" value="UPF0053 PROTEIN YRKA"/>
    <property type="match status" value="1"/>
</dbReference>
<dbReference type="InterPro" id="IPR044751">
    <property type="entry name" value="Ion_transp-like_CBS"/>
</dbReference>
<dbReference type="InterPro" id="IPR016169">
    <property type="entry name" value="FAD-bd_PCMH_sub2"/>
</dbReference>
<dbReference type="GO" id="GO:0005886">
    <property type="term" value="C:plasma membrane"/>
    <property type="evidence" value="ECO:0007669"/>
    <property type="project" value="UniProtKB-SubCell"/>
</dbReference>
<dbReference type="EMBL" id="SRMO01000050">
    <property type="protein sequence ID" value="TGG93743.1"/>
    <property type="molecule type" value="Genomic_DNA"/>
</dbReference>
<dbReference type="GO" id="GO:0050660">
    <property type="term" value="F:flavin adenine dinucleotide binding"/>
    <property type="evidence" value="ECO:0007669"/>
    <property type="project" value="InterPro"/>
</dbReference>
<dbReference type="SUPFAM" id="SSF56176">
    <property type="entry name" value="FAD-binding/transporter-associated domain-like"/>
    <property type="match status" value="1"/>
</dbReference>
<gene>
    <name evidence="14" type="ORF">ERJ67_03675</name>
</gene>
<feature type="transmembrane region" description="Helical" evidence="11">
    <location>
        <begin position="98"/>
        <end position="117"/>
    </location>
</feature>
<evidence type="ECO:0000256" key="9">
    <source>
        <dbReference type="PROSITE-ProRule" id="PRU00703"/>
    </source>
</evidence>
<dbReference type="Proteomes" id="UP000317990">
    <property type="component" value="Unassembled WGS sequence"/>
</dbReference>
<evidence type="ECO:0000256" key="6">
    <source>
        <dbReference type="ARBA" id="ARBA00022989"/>
    </source>
</evidence>
<feature type="domain" description="CBS" evidence="12">
    <location>
        <begin position="275"/>
        <end position="333"/>
    </location>
</feature>
<evidence type="ECO:0000256" key="10">
    <source>
        <dbReference type="PROSITE-ProRule" id="PRU01193"/>
    </source>
</evidence>
<evidence type="ECO:0000256" key="8">
    <source>
        <dbReference type="ARBA" id="ARBA00023136"/>
    </source>
</evidence>
<dbReference type="SMART" id="SM01091">
    <property type="entry name" value="CorC_HlyC"/>
    <property type="match status" value="1"/>
</dbReference>
<dbReference type="PROSITE" id="PS51371">
    <property type="entry name" value="CBS"/>
    <property type="match status" value="1"/>
</dbReference>
<keyword evidence="8 10" id="KW-0472">Membrane</keyword>
<evidence type="ECO:0000313" key="15">
    <source>
        <dbReference type="Proteomes" id="UP000317990"/>
    </source>
</evidence>
<keyword evidence="7 9" id="KW-0129">CBS domain</keyword>
<dbReference type="InterPro" id="IPR051676">
    <property type="entry name" value="UPF0053_domain"/>
</dbReference>
<proteinExistence type="inferred from homology"/>
<evidence type="ECO:0000256" key="7">
    <source>
        <dbReference type="ARBA" id="ARBA00023122"/>
    </source>
</evidence>
<accession>A0A524RPK3</accession>
<feature type="transmembrane region" description="Helical" evidence="11">
    <location>
        <begin position="61"/>
        <end position="86"/>
    </location>
</feature>
<evidence type="ECO:0000256" key="1">
    <source>
        <dbReference type="ARBA" id="ARBA00004651"/>
    </source>
</evidence>
<dbReference type="InterPro" id="IPR002550">
    <property type="entry name" value="CNNM"/>
</dbReference>
<dbReference type="AlphaFoldDB" id="A0A524RPK3"/>
<dbReference type="CDD" id="cd04590">
    <property type="entry name" value="CBS_pair_CorC_HlyC_assoc"/>
    <property type="match status" value="1"/>
</dbReference>
<dbReference type="Gene3D" id="3.10.580.10">
    <property type="entry name" value="CBS-domain"/>
    <property type="match status" value="1"/>
</dbReference>
<dbReference type="InterPro" id="IPR005170">
    <property type="entry name" value="Transptr-assoc_dom"/>
</dbReference>
<dbReference type="Pfam" id="PF01595">
    <property type="entry name" value="CNNM"/>
    <property type="match status" value="1"/>
</dbReference>
<evidence type="ECO:0000256" key="2">
    <source>
        <dbReference type="ARBA" id="ARBA00006337"/>
    </source>
</evidence>
<keyword evidence="3" id="KW-1003">Cell membrane</keyword>
<feature type="transmembrane region" description="Helical" evidence="11">
    <location>
        <begin position="129"/>
        <end position="147"/>
    </location>
</feature>
<dbReference type="PANTHER" id="PTHR43099:SF5">
    <property type="entry name" value="HLYC_CORC FAMILY TRANSPORTER"/>
    <property type="match status" value="1"/>
</dbReference>
<dbReference type="InterPro" id="IPR036318">
    <property type="entry name" value="FAD-bd_PCMH-like_sf"/>
</dbReference>
<sequence>METILRLVLVPVLLLLLAFFVAAELALVRLRPTLVEALKQRHRRAALVVQRLQRQMQRVLVTTQLGSCLCLLALGWSSHSLAVLLVPGEQVVWSDLTIFLLLALLATLLGGLLPKALVLHRTETAALRLSPLLAVVLQLLAPLLALVERLSVLLLGRFGLPRDWLELAPAFSAEELETLIETDKVTGLAPDERQILEGAFSLRDTRVREVMVPRNGMVTLPRNIDFQGFMQAVDNSNHARFPVIDDSLDNVCGLLDLRRLATPIARSLLTPPSAMAPYIEPITRILETASLAELLQVIRNGQPLLLVVDEHGGTEGLVTLSDLTGEIVGEDDPAEDDQSPDILVLEQGRWIVAGDAEIVEVNRQLGLELPESDDHHTLAGFLLETLQHIPSPGESLHWQGIQCVVLSMAGPRIVQVEMLDRHAGRESADLS</sequence>